<sequence length="219" mass="23305">MQTRVPPFAMVSQLYTIVMDRTKADRELEELRVGNKVRVLRTLGGAERAVCFTTDFLAAAESAAQADGSGTDGASVIAALRDTILPAFTGTAVTRAALLAALEEGGAGSGLKSIDVLLGWGVLTAHTLAQEPSFAFGLPGGGLALRAVTEGRKVRESELLALLQRRWHGEALEKEVLRQGRLRSSPLGTLWHVRDALGRGLVTRRVSTVGAVLRLANRP</sequence>
<proteinExistence type="inferred from homology"/>
<evidence type="ECO:0000313" key="3">
    <source>
        <dbReference type="Proteomes" id="UP001255856"/>
    </source>
</evidence>
<accession>A0AAD9IIW9</accession>
<dbReference type="EMBL" id="JASFZW010000004">
    <property type="protein sequence ID" value="KAK2078551.1"/>
    <property type="molecule type" value="Genomic_DNA"/>
</dbReference>
<dbReference type="Pfam" id="PF10494">
    <property type="entry name" value="Stk19"/>
    <property type="match status" value="1"/>
</dbReference>
<dbReference type="Proteomes" id="UP001255856">
    <property type="component" value="Unassembled WGS sequence"/>
</dbReference>
<keyword evidence="3" id="KW-1185">Reference proteome</keyword>
<dbReference type="AlphaFoldDB" id="A0AAD9IIW9"/>
<evidence type="ECO:0000313" key="2">
    <source>
        <dbReference type="EMBL" id="KAK2078551.1"/>
    </source>
</evidence>
<dbReference type="InterPro" id="IPR018865">
    <property type="entry name" value="STK19-like"/>
</dbReference>
<name>A0AAD9IIW9_PROWI</name>
<comment type="caution">
    <text evidence="2">The sequence shown here is derived from an EMBL/GenBank/DDBJ whole genome shotgun (WGS) entry which is preliminary data.</text>
</comment>
<organism evidence="2 3">
    <name type="scientific">Prototheca wickerhamii</name>
    <dbReference type="NCBI Taxonomy" id="3111"/>
    <lineage>
        <taxon>Eukaryota</taxon>
        <taxon>Viridiplantae</taxon>
        <taxon>Chlorophyta</taxon>
        <taxon>core chlorophytes</taxon>
        <taxon>Trebouxiophyceae</taxon>
        <taxon>Chlorellales</taxon>
        <taxon>Chlorellaceae</taxon>
        <taxon>Prototheca</taxon>
    </lineage>
</organism>
<gene>
    <name evidence="2" type="ORF">QBZ16_003391</name>
</gene>
<comment type="similarity">
    <text evidence="1">Belongs to the STK19 family.</text>
</comment>
<dbReference type="PANTHER" id="PTHR15243">
    <property type="entry name" value="SERINE/THREONINE-PROTEIN KINASE 19"/>
    <property type="match status" value="1"/>
</dbReference>
<dbReference type="PANTHER" id="PTHR15243:SF0">
    <property type="entry name" value="SERINE_THREONINE-PROTEIN KINASE 19"/>
    <property type="match status" value="1"/>
</dbReference>
<evidence type="ECO:0000256" key="1">
    <source>
        <dbReference type="ARBA" id="ARBA00093458"/>
    </source>
</evidence>
<reference evidence="2" key="1">
    <citation type="submission" date="2021-01" db="EMBL/GenBank/DDBJ databases">
        <authorList>
            <person name="Eckstrom K.M.E."/>
        </authorList>
    </citation>
    <scope>NUCLEOTIDE SEQUENCE</scope>
    <source>
        <strain evidence="2">UVCC 0001</strain>
    </source>
</reference>
<protein>
    <submittedName>
        <fullName evidence="2">Uncharacterized protein</fullName>
    </submittedName>
</protein>